<proteinExistence type="predicted"/>
<dbReference type="Pfam" id="PF04233">
    <property type="entry name" value="Phage_Mu_F"/>
    <property type="match status" value="1"/>
</dbReference>
<dbReference type="RefSeq" id="WP_147284249.1">
    <property type="nucleotide sequence ID" value="NZ_UGYW01000002.1"/>
</dbReference>
<dbReference type="AlphaFoldDB" id="A0A380CQ99"/>
<accession>A0A380CQ99</accession>
<feature type="domain" description="Phage head morphogenesis" evidence="1">
    <location>
        <begin position="85"/>
        <end position="165"/>
    </location>
</feature>
<dbReference type="Proteomes" id="UP000254893">
    <property type="component" value="Unassembled WGS sequence"/>
</dbReference>
<reference evidence="2 3" key="1">
    <citation type="submission" date="2018-06" db="EMBL/GenBank/DDBJ databases">
        <authorList>
            <consortium name="Pathogen Informatics"/>
            <person name="Doyle S."/>
        </authorList>
    </citation>
    <scope>NUCLEOTIDE SEQUENCE [LARGE SCALE GENOMIC DNA]</scope>
    <source>
        <strain evidence="2 3">NCTC11388</strain>
    </source>
</reference>
<dbReference type="InterPro" id="IPR006528">
    <property type="entry name" value="Phage_head_morphogenesis_dom"/>
</dbReference>
<dbReference type="EMBL" id="UGYW01000002">
    <property type="protein sequence ID" value="SUJ26437.1"/>
    <property type="molecule type" value="Genomic_DNA"/>
</dbReference>
<sequence length="387" mass="43908">MTLLENYAGKITEALIKGFGKDVSDADWNTPNYEMLNALKTNVWQFSAAKTHTQLRDMSKALVKADGTGYRDFKDYKIEAQRICGKQLSWLRTEYDTAIGGGQMSALWVQIQAEKDIFPYIQFDAVVDGSTTDLCRSLDGVIKLVDDPYVKKYYPPNHYNCRLTVRRLTEGKVTDADKTPYPDIPKMFSTNLAENGLLFPADHAYYKDVPAHIINNATFYMPEKEQYLIRHKAADGSTLRVHRKTEMESKVDLKDLITISKKDIEQGVTIDILPEIHASEKKLRDKLLKGTKENMNPDRRITSAGKSEYNEVEKPTIPLSWDKIQGRIAKGAKQASHVTILLEDDFSKDALGKLATERFRNVKGLNKLTFVSMETGEIVEFINDHGQ</sequence>
<evidence type="ECO:0000313" key="2">
    <source>
        <dbReference type="EMBL" id="SUJ26437.1"/>
    </source>
</evidence>
<evidence type="ECO:0000259" key="1">
    <source>
        <dbReference type="Pfam" id="PF04233"/>
    </source>
</evidence>
<organism evidence="2 3">
    <name type="scientific">Sphingobacterium spiritivorum</name>
    <name type="common">Flavobacterium spiritivorum</name>
    <dbReference type="NCBI Taxonomy" id="258"/>
    <lineage>
        <taxon>Bacteria</taxon>
        <taxon>Pseudomonadati</taxon>
        <taxon>Bacteroidota</taxon>
        <taxon>Sphingobacteriia</taxon>
        <taxon>Sphingobacteriales</taxon>
        <taxon>Sphingobacteriaceae</taxon>
        <taxon>Sphingobacterium</taxon>
    </lineage>
</organism>
<protein>
    <submittedName>
        <fullName evidence="2">Phage head morphogenesis protein, SPP1 gp7 family</fullName>
    </submittedName>
</protein>
<gene>
    <name evidence="2" type="ORF">NCTC11388_03962</name>
</gene>
<evidence type="ECO:0000313" key="3">
    <source>
        <dbReference type="Proteomes" id="UP000254893"/>
    </source>
</evidence>
<name>A0A380CQ99_SPHSI</name>